<dbReference type="GO" id="GO:0015293">
    <property type="term" value="F:symporter activity"/>
    <property type="evidence" value="ECO:0007669"/>
    <property type="project" value="UniProtKB-KW"/>
</dbReference>
<dbReference type="GO" id="GO:0006847">
    <property type="term" value="P:plasma membrane acetate transport"/>
    <property type="evidence" value="ECO:0007669"/>
    <property type="project" value="TreeGrafter"/>
</dbReference>
<dbReference type="EMBL" id="WLYX01000001">
    <property type="protein sequence ID" value="MTD33345.1"/>
    <property type="molecule type" value="Genomic_DNA"/>
</dbReference>
<evidence type="ECO:0008006" key="5">
    <source>
        <dbReference type="Google" id="ProtNLM"/>
    </source>
</evidence>
<dbReference type="InterPro" id="IPR050277">
    <property type="entry name" value="Sodium:Solute_Symporter"/>
</dbReference>
<dbReference type="GO" id="GO:0015123">
    <property type="term" value="F:acetate transmembrane transporter activity"/>
    <property type="evidence" value="ECO:0007669"/>
    <property type="project" value="TreeGrafter"/>
</dbReference>
<keyword evidence="2" id="KW-0813">Transport</keyword>
<reference evidence="3 4" key="1">
    <citation type="submission" date="2019-11" db="EMBL/GenBank/DDBJ databases">
        <title>Draft genome sequence of Paludibacterium sp. dN18-1.</title>
        <authorList>
            <person name="Im W.-T."/>
        </authorList>
    </citation>
    <scope>NUCLEOTIDE SEQUENCE [LARGE SCALE GENOMIC DNA]</scope>
    <source>
        <strain evidence="4">dN 18-1</strain>
    </source>
</reference>
<evidence type="ECO:0000313" key="4">
    <source>
        <dbReference type="Proteomes" id="UP000446658"/>
    </source>
</evidence>
<dbReference type="Proteomes" id="UP000446658">
    <property type="component" value="Unassembled WGS sequence"/>
</dbReference>
<dbReference type="PANTHER" id="PTHR48086:SF6">
    <property type="entry name" value="CATION_ACETATE SYMPORTER ACTP"/>
    <property type="match status" value="1"/>
</dbReference>
<comment type="subcellular location">
    <subcellularLocation>
        <location evidence="1">Cell membrane</location>
        <topology evidence="1">Multi-pass membrane protein</topology>
    </subcellularLocation>
</comment>
<organism evidence="3 4">
    <name type="scientific">Paludibacterium denitrificans</name>
    <dbReference type="NCBI Taxonomy" id="2675226"/>
    <lineage>
        <taxon>Bacteria</taxon>
        <taxon>Pseudomonadati</taxon>
        <taxon>Pseudomonadota</taxon>
        <taxon>Betaproteobacteria</taxon>
        <taxon>Neisseriales</taxon>
        <taxon>Chromobacteriaceae</taxon>
        <taxon>Paludibacterium</taxon>
    </lineage>
</organism>
<dbReference type="AlphaFoldDB" id="A0A844GFP1"/>
<dbReference type="PANTHER" id="PTHR48086">
    <property type="entry name" value="SODIUM/PROLINE SYMPORTER-RELATED"/>
    <property type="match status" value="1"/>
</dbReference>
<evidence type="ECO:0000256" key="2">
    <source>
        <dbReference type="ARBA" id="ARBA00022847"/>
    </source>
</evidence>
<keyword evidence="4" id="KW-1185">Reference proteome</keyword>
<dbReference type="PROSITE" id="PS50283">
    <property type="entry name" value="NA_SOLUT_SYMP_3"/>
    <property type="match status" value="1"/>
</dbReference>
<dbReference type="InterPro" id="IPR001734">
    <property type="entry name" value="Na/solute_symporter"/>
</dbReference>
<name>A0A844GFP1_9NEIS</name>
<protein>
    <recommendedName>
        <fullName evidence="5">Cation acetate symporter</fullName>
    </recommendedName>
</protein>
<evidence type="ECO:0000256" key="1">
    <source>
        <dbReference type="ARBA" id="ARBA00004651"/>
    </source>
</evidence>
<accession>A0A844GFP1</accession>
<keyword evidence="2" id="KW-0769">Symport</keyword>
<sequence>MTSAVAFFLLFVACTLAITGWAARRTASVDAFYTAGGRLPGWLNGIALVNDYLSAAAFLGAA</sequence>
<gene>
    <name evidence="3" type="ORF">GKE73_10070</name>
</gene>
<dbReference type="GO" id="GO:0005886">
    <property type="term" value="C:plasma membrane"/>
    <property type="evidence" value="ECO:0007669"/>
    <property type="project" value="UniProtKB-SubCell"/>
</dbReference>
<evidence type="ECO:0000313" key="3">
    <source>
        <dbReference type="EMBL" id="MTD33345.1"/>
    </source>
</evidence>
<proteinExistence type="predicted"/>
<comment type="caution">
    <text evidence="3">The sequence shown here is derived from an EMBL/GenBank/DDBJ whole genome shotgun (WGS) entry which is preliminary data.</text>
</comment>
<dbReference type="RefSeq" id="WP_230370210.1">
    <property type="nucleotide sequence ID" value="NZ_WLYX01000001.1"/>
</dbReference>